<proteinExistence type="predicted"/>
<evidence type="ECO:0000256" key="1">
    <source>
        <dbReference type="ARBA" id="ARBA00004167"/>
    </source>
</evidence>
<name>A0A6J6FB88_9ZZZZ</name>
<dbReference type="Gene3D" id="3.40.710.10">
    <property type="entry name" value="DD-peptidase/beta-lactamase superfamily"/>
    <property type="match status" value="1"/>
</dbReference>
<dbReference type="InterPro" id="IPR012338">
    <property type="entry name" value="Beta-lactam/transpept-like"/>
</dbReference>
<dbReference type="InterPro" id="IPR050515">
    <property type="entry name" value="Beta-lactam/transpept"/>
</dbReference>
<dbReference type="GO" id="GO:0006508">
    <property type="term" value="P:proteolysis"/>
    <property type="evidence" value="ECO:0007669"/>
    <property type="project" value="UniProtKB-KW"/>
</dbReference>
<dbReference type="InterPro" id="IPR005311">
    <property type="entry name" value="PBP_dimer"/>
</dbReference>
<feature type="domain" description="Penicillin-binding protein transpeptidase" evidence="14">
    <location>
        <begin position="284"/>
        <end position="651"/>
    </location>
</feature>
<keyword evidence="4" id="KW-0997">Cell inner membrane</keyword>
<protein>
    <submittedName>
        <fullName evidence="16">Unannotated protein</fullName>
    </submittedName>
</protein>
<dbReference type="GO" id="GO:0071555">
    <property type="term" value="P:cell wall organization"/>
    <property type="evidence" value="ECO:0007669"/>
    <property type="project" value="UniProtKB-KW"/>
</dbReference>
<dbReference type="InterPro" id="IPR001460">
    <property type="entry name" value="PCN-bd_Tpept"/>
</dbReference>
<feature type="domain" description="Penicillin-binding protein dimerisation" evidence="15">
    <location>
        <begin position="52"/>
        <end position="239"/>
    </location>
</feature>
<feature type="transmembrane region" description="Helical" evidence="13">
    <location>
        <begin position="7"/>
        <end position="29"/>
    </location>
</feature>
<dbReference type="Pfam" id="PF00905">
    <property type="entry name" value="Transpeptidase"/>
    <property type="match status" value="1"/>
</dbReference>
<dbReference type="PANTHER" id="PTHR30627">
    <property type="entry name" value="PEPTIDOGLYCAN D,D-TRANSPEPTIDASE"/>
    <property type="match status" value="1"/>
</dbReference>
<keyword evidence="5" id="KW-0645">Protease</keyword>
<accession>A0A6J6FB88</accession>
<evidence type="ECO:0000259" key="15">
    <source>
        <dbReference type="Pfam" id="PF03717"/>
    </source>
</evidence>
<dbReference type="GO" id="GO:0008658">
    <property type="term" value="F:penicillin binding"/>
    <property type="evidence" value="ECO:0007669"/>
    <property type="project" value="InterPro"/>
</dbReference>
<comment type="subcellular location">
    <subcellularLocation>
        <location evidence="2">Cell membrane</location>
    </subcellularLocation>
    <subcellularLocation>
        <location evidence="1">Membrane</location>
        <topology evidence="1">Single-pass membrane protein</topology>
    </subcellularLocation>
</comment>
<keyword evidence="8" id="KW-0133">Cell shape</keyword>
<dbReference type="InterPro" id="IPR017790">
    <property type="entry name" value="Penicillin-binding_protein_2"/>
</dbReference>
<dbReference type="GO" id="GO:0008360">
    <property type="term" value="P:regulation of cell shape"/>
    <property type="evidence" value="ECO:0007669"/>
    <property type="project" value="UniProtKB-KW"/>
</dbReference>
<keyword evidence="7" id="KW-0378">Hydrolase</keyword>
<dbReference type="Pfam" id="PF03717">
    <property type="entry name" value="PBP_dimer"/>
    <property type="match status" value="1"/>
</dbReference>
<dbReference type="GO" id="GO:0009002">
    <property type="term" value="F:serine-type D-Ala-D-Ala carboxypeptidase activity"/>
    <property type="evidence" value="ECO:0007669"/>
    <property type="project" value="InterPro"/>
</dbReference>
<dbReference type="EMBL" id="CAEZUF010000011">
    <property type="protein sequence ID" value="CAB4586036.1"/>
    <property type="molecule type" value="Genomic_DNA"/>
</dbReference>
<evidence type="ECO:0000313" key="16">
    <source>
        <dbReference type="EMBL" id="CAB4586036.1"/>
    </source>
</evidence>
<evidence type="ECO:0000256" key="2">
    <source>
        <dbReference type="ARBA" id="ARBA00004236"/>
    </source>
</evidence>
<gene>
    <name evidence="16" type="ORF">UFOPK1791_00239</name>
</gene>
<evidence type="ECO:0000256" key="7">
    <source>
        <dbReference type="ARBA" id="ARBA00022801"/>
    </source>
</evidence>
<dbReference type="SUPFAM" id="SSF56519">
    <property type="entry name" value="Penicillin binding protein dimerisation domain"/>
    <property type="match status" value="1"/>
</dbReference>
<dbReference type="GO" id="GO:0071972">
    <property type="term" value="F:peptidoglycan L,D-transpeptidase activity"/>
    <property type="evidence" value="ECO:0007669"/>
    <property type="project" value="TreeGrafter"/>
</dbReference>
<evidence type="ECO:0000259" key="14">
    <source>
        <dbReference type="Pfam" id="PF00905"/>
    </source>
</evidence>
<dbReference type="AlphaFoldDB" id="A0A6J6FB88"/>
<dbReference type="Gene3D" id="3.90.1310.10">
    <property type="entry name" value="Penicillin-binding protein 2a (Domain 2)"/>
    <property type="match status" value="1"/>
</dbReference>
<evidence type="ECO:0000256" key="6">
    <source>
        <dbReference type="ARBA" id="ARBA00022692"/>
    </source>
</evidence>
<evidence type="ECO:0000256" key="3">
    <source>
        <dbReference type="ARBA" id="ARBA00022475"/>
    </source>
</evidence>
<evidence type="ECO:0000256" key="4">
    <source>
        <dbReference type="ARBA" id="ARBA00022519"/>
    </source>
</evidence>
<dbReference type="InterPro" id="IPR036138">
    <property type="entry name" value="PBP_dimer_sf"/>
</dbReference>
<keyword evidence="9" id="KW-0573">Peptidoglycan synthesis</keyword>
<keyword evidence="6 13" id="KW-0812">Transmembrane</keyword>
<dbReference type="NCBIfam" id="TIGR03423">
    <property type="entry name" value="pbp2_mrdA"/>
    <property type="match status" value="1"/>
</dbReference>
<evidence type="ECO:0000256" key="5">
    <source>
        <dbReference type="ARBA" id="ARBA00022670"/>
    </source>
</evidence>
<dbReference type="GO" id="GO:0005886">
    <property type="term" value="C:plasma membrane"/>
    <property type="evidence" value="ECO:0007669"/>
    <property type="project" value="UniProtKB-SubCell"/>
</dbReference>
<reference evidence="16" key="1">
    <citation type="submission" date="2020-05" db="EMBL/GenBank/DDBJ databases">
        <authorList>
            <person name="Chiriac C."/>
            <person name="Salcher M."/>
            <person name="Ghai R."/>
            <person name="Kavagutti S V."/>
        </authorList>
    </citation>
    <scope>NUCLEOTIDE SEQUENCE</scope>
</reference>
<evidence type="ECO:0000256" key="10">
    <source>
        <dbReference type="ARBA" id="ARBA00022989"/>
    </source>
</evidence>
<keyword evidence="10 13" id="KW-1133">Transmembrane helix</keyword>
<keyword evidence="12" id="KW-0961">Cell wall biogenesis/degradation</keyword>
<evidence type="ECO:0000256" key="12">
    <source>
        <dbReference type="ARBA" id="ARBA00023316"/>
    </source>
</evidence>
<keyword evidence="11 13" id="KW-0472">Membrane</keyword>
<dbReference type="GO" id="GO:0009252">
    <property type="term" value="P:peptidoglycan biosynthetic process"/>
    <property type="evidence" value="ECO:0007669"/>
    <property type="project" value="UniProtKB-KW"/>
</dbReference>
<dbReference type="PANTHER" id="PTHR30627:SF2">
    <property type="entry name" value="PEPTIDOGLYCAN D,D-TRANSPEPTIDASE MRDA"/>
    <property type="match status" value="1"/>
</dbReference>
<dbReference type="SUPFAM" id="SSF56601">
    <property type="entry name" value="beta-lactamase/transpeptidase-like"/>
    <property type="match status" value="1"/>
</dbReference>
<evidence type="ECO:0000256" key="11">
    <source>
        <dbReference type="ARBA" id="ARBA00023136"/>
    </source>
</evidence>
<organism evidence="16">
    <name type="scientific">freshwater metagenome</name>
    <dbReference type="NCBI Taxonomy" id="449393"/>
    <lineage>
        <taxon>unclassified sequences</taxon>
        <taxon>metagenomes</taxon>
        <taxon>ecological metagenomes</taxon>
    </lineage>
</organism>
<evidence type="ECO:0000256" key="8">
    <source>
        <dbReference type="ARBA" id="ARBA00022960"/>
    </source>
</evidence>
<evidence type="ECO:0000256" key="13">
    <source>
        <dbReference type="SAM" id="Phobius"/>
    </source>
</evidence>
<sequence length="694" mass="75022">MNDRSRLNLIVVQIFIASLMVALVGRLFYLQIADGPRYREAALNIQSRDIVTPANRGVIVDDLGTPIAINRAGLVVTVDRSIIDKTPDKGLSILQKVASVLGLNYNDVYIRTRLCPELPKGDRAGCWNGTRYQPIPVTKEATQDQALNIMEHSDLFPGVNAEPISIRNYPSLEGENAAHVLGYVGPVTEADMNNSVGKNYFRNELIGKSGLEYQYDSYLRGTAGIKTVIVDRKEAITQQSRDTKPIPGDNLILNINAKLQAAVEKELYASILRGRSLGHRADSGAAIVLDVKTGAVLAMASYPTYDPNIWENGITVTQAKNLYSEKSAVPALSRAIQGAFAPASTFKVISTAAAVRAGYSTDASYSCPASVQIGNREFKNFDSKSAGRIPLKTAIAISCDSLWYQIAYDEWVRDGGLRPKSNANDYFFTTAKGFGLGKKTGIDLPSEISGRLPDRQWKLDWYAQNKDFYCNYKYRAKKTQLTQLLIEIARENCIDGDKVRAGDAVNFSIGQGDTLMTPLQLAATYSAIANGGTLYQPQIAKAIVKSDGTLVKKFEPIINGKIPADKKTIDFLHSALRAVVTSGTGAGSFAGLPVAVSGKTGTAQVFGKNWDGTSKADTSWFASFAPSEKPQYAVVMVVSQGGFGASTSGVGVRKIYEAIFGTNGQKSVMPMGIPSTIPNIDVTKFGTLKNAVKP</sequence>
<keyword evidence="3" id="KW-1003">Cell membrane</keyword>
<evidence type="ECO:0000256" key="9">
    <source>
        <dbReference type="ARBA" id="ARBA00022984"/>
    </source>
</evidence>